<evidence type="ECO:0000256" key="2">
    <source>
        <dbReference type="ARBA" id="ARBA00022475"/>
    </source>
</evidence>
<gene>
    <name evidence="10" type="primary">dacA</name>
    <name evidence="12" type="ORF">IMF26_07805</name>
</gene>
<dbReference type="GO" id="GO:0005524">
    <property type="term" value="F:ATP binding"/>
    <property type="evidence" value="ECO:0007669"/>
    <property type="project" value="UniProtKB-UniRule"/>
</dbReference>
<keyword evidence="2 10" id="KW-1003">Cell membrane</keyword>
<protein>
    <recommendedName>
        <fullName evidence="10">Diadenylate cyclase</fullName>
        <shortName evidence="10">DAC</shortName>
        <ecNumber evidence="10">2.7.7.85</ecNumber>
    </recommendedName>
    <alternativeName>
        <fullName evidence="10">Cyclic-di-AMP synthase</fullName>
        <shortName evidence="10">c-di-AMP synthase</shortName>
    </alternativeName>
</protein>
<dbReference type="InterPro" id="IPR014046">
    <property type="entry name" value="C-di-AMP_synthase"/>
</dbReference>
<accession>A0AAT9LA24</accession>
<keyword evidence="5 10" id="KW-0548">Nucleotidyltransferase</keyword>
<evidence type="ECO:0000256" key="6">
    <source>
        <dbReference type="ARBA" id="ARBA00022741"/>
    </source>
</evidence>
<dbReference type="Pfam" id="PF02457">
    <property type="entry name" value="DAC"/>
    <property type="match status" value="1"/>
</dbReference>
<dbReference type="InterPro" id="IPR036888">
    <property type="entry name" value="DNA_integrity_DisA_N_sf"/>
</dbReference>
<keyword evidence="6 10" id="KW-0547">Nucleotide-binding</keyword>
<keyword evidence="9 10" id="KW-0472">Membrane</keyword>
<reference evidence="12" key="1">
    <citation type="submission" date="2020-10" db="EMBL/GenBank/DDBJ databases">
        <authorList>
            <person name="Kadnikov V."/>
            <person name="Beletsky A.V."/>
            <person name="Mardanov A.V."/>
            <person name="Karnachuk O.V."/>
            <person name="Ravin N.V."/>
        </authorList>
    </citation>
    <scope>NUCLEOTIDE SEQUENCE</scope>
    <source>
        <strain evidence="12">Bu02</strain>
    </source>
</reference>
<comment type="function">
    <text evidence="10">Catalyzes the condensation of 2 ATP molecules into cyclic di-AMP (c-di-AMP), a second messenger used to regulate differing processes in different bacteria.</text>
</comment>
<proteinExistence type="inferred from homology"/>
<dbReference type="AlphaFoldDB" id="A0AAT9LA24"/>
<name>A0AAT9LA24_9FIRM</name>
<dbReference type="FunFam" id="3.40.1700.10:FF:000002">
    <property type="entry name" value="Diadenylate cyclase"/>
    <property type="match status" value="1"/>
</dbReference>
<evidence type="ECO:0000256" key="1">
    <source>
        <dbReference type="ARBA" id="ARBA00000877"/>
    </source>
</evidence>
<dbReference type="NCBIfam" id="TIGR00159">
    <property type="entry name" value="diadenylate cyclase CdaA"/>
    <property type="match status" value="1"/>
</dbReference>
<dbReference type="PIRSF" id="PIRSF004793">
    <property type="entry name" value="UCP004793"/>
    <property type="match status" value="1"/>
</dbReference>
<dbReference type="PANTHER" id="PTHR34185:SF1">
    <property type="entry name" value="DIADENYLATE CYCLASE"/>
    <property type="match status" value="1"/>
</dbReference>
<dbReference type="InterPro" id="IPR034701">
    <property type="entry name" value="CdaA"/>
</dbReference>
<keyword evidence="8 10" id="KW-1133">Transmembrane helix</keyword>
<dbReference type="KEGG" id="fcz:IMF26_07805"/>
<comment type="catalytic activity">
    <reaction evidence="1 10">
        <text>2 ATP = 3',3'-c-di-AMP + 2 diphosphate</text>
        <dbReference type="Rhea" id="RHEA:35655"/>
        <dbReference type="ChEBI" id="CHEBI:30616"/>
        <dbReference type="ChEBI" id="CHEBI:33019"/>
        <dbReference type="ChEBI" id="CHEBI:71500"/>
        <dbReference type="EC" id="2.7.7.85"/>
    </reaction>
</comment>
<dbReference type="PANTHER" id="PTHR34185">
    <property type="entry name" value="DIADENYLATE CYCLASE"/>
    <property type="match status" value="1"/>
</dbReference>
<dbReference type="InterPro" id="IPR050338">
    <property type="entry name" value="DisA"/>
</dbReference>
<comment type="subunit">
    <text evidence="10">Probably a homodimer.</text>
</comment>
<comment type="caution">
    <text evidence="10">Lacks conserved residue(s) required for the propagation of feature annotation.</text>
</comment>
<dbReference type="InterPro" id="IPR003390">
    <property type="entry name" value="DNA_integrity_scan_DisA_N"/>
</dbReference>
<evidence type="ECO:0000256" key="8">
    <source>
        <dbReference type="ARBA" id="ARBA00022989"/>
    </source>
</evidence>
<keyword evidence="7 10" id="KW-0067">ATP-binding</keyword>
<dbReference type="GO" id="GO:0106408">
    <property type="term" value="F:diadenylate cyclase activity"/>
    <property type="evidence" value="ECO:0007669"/>
    <property type="project" value="UniProtKB-EC"/>
</dbReference>
<feature type="transmembrane region" description="Helical" evidence="10">
    <location>
        <begin position="41"/>
        <end position="59"/>
    </location>
</feature>
<evidence type="ECO:0000256" key="10">
    <source>
        <dbReference type="HAMAP-Rule" id="MF_01499"/>
    </source>
</evidence>
<evidence type="ECO:0000256" key="7">
    <source>
        <dbReference type="ARBA" id="ARBA00022840"/>
    </source>
</evidence>
<dbReference type="SUPFAM" id="SSF143597">
    <property type="entry name" value="YojJ-like"/>
    <property type="match status" value="1"/>
</dbReference>
<sequence length="270" mass="29922">MLDQLRYFTWQDVILSVVDVAIVAYLFYRVFVLIRGTRAVQLLKGIAILFVLVSLTQWLRLYTVNWLLVQVRTMLLVALPIVFYPELRRALEQIGRGKIFTSSFFRAQNESAFKVVDEIVRASFDLAASKTGALIVVEQETGLEEYMEGAVRLDALVSAELLQNIFVPNTPLHDGAVIVRGDRIVAAACFLPSTQDPVTVELGSRHRAAIGVTQVSDAVAIVVSEETGTVSLAAGGRLIRGLDAKTLRDKLLELVNPQPVMQLFHRGSQK</sequence>
<comment type="similarity">
    <text evidence="10">Belongs to the adenylate cyclase family. DacA/CdaA subfamily.</text>
</comment>
<dbReference type="GO" id="GO:0006171">
    <property type="term" value="P:cAMP biosynthetic process"/>
    <property type="evidence" value="ECO:0007669"/>
    <property type="project" value="InterPro"/>
</dbReference>
<evidence type="ECO:0000256" key="3">
    <source>
        <dbReference type="ARBA" id="ARBA00022679"/>
    </source>
</evidence>
<organism evidence="12">
    <name type="scientific">Candidatus Fermentithermobacillus carboniphilus</name>
    <dbReference type="NCBI Taxonomy" id="3085328"/>
    <lineage>
        <taxon>Bacteria</taxon>
        <taxon>Bacillati</taxon>
        <taxon>Bacillota</taxon>
        <taxon>Candidatus Fermentithermobacillia</taxon>
        <taxon>Candidatus Fermentithermobacillales</taxon>
        <taxon>Candidatus Fermentithermobacillaceae</taxon>
        <taxon>Candidatus Fermentithermobacillus</taxon>
    </lineage>
</organism>
<dbReference type="HAMAP" id="MF_01499">
    <property type="entry name" value="DacA"/>
    <property type="match status" value="1"/>
</dbReference>
<reference evidence="12" key="2">
    <citation type="journal article" date="2023" name="Biology">
        <title>Prokaryotic Life Associated with Coal-Fire Gas Vents Revealed by Metagenomics.</title>
        <authorList>
            <person name="Kadnikov V.V."/>
            <person name="Mardanov A.V."/>
            <person name="Beletsky A.V."/>
            <person name="Karnachuk O.V."/>
            <person name="Ravin N.V."/>
        </authorList>
    </citation>
    <scope>NUCLEOTIDE SEQUENCE</scope>
    <source>
        <strain evidence="12">Bu02</strain>
    </source>
</reference>
<evidence type="ECO:0000256" key="9">
    <source>
        <dbReference type="ARBA" id="ARBA00023136"/>
    </source>
</evidence>
<feature type="domain" description="DAC" evidence="11">
    <location>
        <begin position="84"/>
        <end position="244"/>
    </location>
</feature>
<dbReference type="EC" id="2.7.7.85" evidence="10"/>
<dbReference type="GO" id="GO:0004016">
    <property type="term" value="F:adenylate cyclase activity"/>
    <property type="evidence" value="ECO:0007669"/>
    <property type="project" value="UniProtKB-UniRule"/>
</dbReference>
<evidence type="ECO:0000259" key="11">
    <source>
        <dbReference type="PROSITE" id="PS51794"/>
    </source>
</evidence>
<evidence type="ECO:0000256" key="4">
    <source>
        <dbReference type="ARBA" id="ARBA00022692"/>
    </source>
</evidence>
<keyword evidence="4 10" id="KW-0812">Transmembrane</keyword>
<feature type="transmembrane region" description="Helical" evidence="10">
    <location>
        <begin position="65"/>
        <end position="84"/>
    </location>
</feature>
<feature type="transmembrane region" description="Helical" evidence="10">
    <location>
        <begin position="13"/>
        <end position="34"/>
    </location>
</feature>
<dbReference type="EMBL" id="CP062796">
    <property type="protein sequence ID" value="QUL97970.1"/>
    <property type="molecule type" value="Genomic_DNA"/>
</dbReference>
<dbReference type="PROSITE" id="PS51794">
    <property type="entry name" value="DAC"/>
    <property type="match status" value="1"/>
</dbReference>
<evidence type="ECO:0000313" key="12">
    <source>
        <dbReference type="EMBL" id="QUL97970.1"/>
    </source>
</evidence>
<evidence type="ECO:0000256" key="5">
    <source>
        <dbReference type="ARBA" id="ARBA00022695"/>
    </source>
</evidence>
<keyword evidence="3 10" id="KW-0808">Transferase</keyword>
<dbReference type="Gene3D" id="3.40.1700.10">
    <property type="entry name" value="DNA integrity scanning protein, DisA, N-terminal domain"/>
    <property type="match status" value="1"/>
</dbReference>